<feature type="domain" description="MULE transposase" evidence="2">
    <location>
        <begin position="36"/>
        <end position="130"/>
    </location>
</feature>
<evidence type="ECO:0000313" key="4">
    <source>
        <dbReference type="Proteomes" id="UP000015106"/>
    </source>
</evidence>
<keyword evidence="1" id="KW-0863">Zinc-finger</keyword>
<keyword evidence="1" id="KW-0862">Zinc</keyword>
<reference evidence="4" key="1">
    <citation type="journal article" date="2013" name="Nature">
        <title>Draft genome of the wheat A-genome progenitor Triticum urartu.</title>
        <authorList>
            <person name="Ling H.Q."/>
            <person name="Zhao S."/>
            <person name="Liu D."/>
            <person name="Wang J."/>
            <person name="Sun H."/>
            <person name="Zhang C."/>
            <person name="Fan H."/>
            <person name="Li D."/>
            <person name="Dong L."/>
            <person name="Tao Y."/>
            <person name="Gao C."/>
            <person name="Wu H."/>
            <person name="Li Y."/>
            <person name="Cui Y."/>
            <person name="Guo X."/>
            <person name="Zheng S."/>
            <person name="Wang B."/>
            <person name="Yu K."/>
            <person name="Liang Q."/>
            <person name="Yang W."/>
            <person name="Lou X."/>
            <person name="Chen J."/>
            <person name="Feng M."/>
            <person name="Jian J."/>
            <person name="Zhang X."/>
            <person name="Luo G."/>
            <person name="Jiang Y."/>
            <person name="Liu J."/>
            <person name="Wang Z."/>
            <person name="Sha Y."/>
            <person name="Zhang B."/>
            <person name="Wu H."/>
            <person name="Tang D."/>
            <person name="Shen Q."/>
            <person name="Xue P."/>
            <person name="Zou S."/>
            <person name="Wang X."/>
            <person name="Liu X."/>
            <person name="Wang F."/>
            <person name="Yang Y."/>
            <person name="An X."/>
            <person name="Dong Z."/>
            <person name="Zhang K."/>
            <person name="Zhang X."/>
            <person name="Luo M.C."/>
            <person name="Dvorak J."/>
            <person name="Tong Y."/>
            <person name="Wang J."/>
            <person name="Yang H."/>
            <person name="Li Z."/>
            <person name="Wang D."/>
            <person name="Zhang A."/>
            <person name="Wang J."/>
        </authorList>
    </citation>
    <scope>NUCLEOTIDE SEQUENCE</scope>
    <source>
        <strain evidence="4">cv. G1812</strain>
    </source>
</reference>
<dbReference type="GO" id="GO:0006355">
    <property type="term" value="P:regulation of DNA-templated transcription"/>
    <property type="evidence" value="ECO:0007669"/>
    <property type="project" value="UniProtKB-UniRule"/>
</dbReference>
<dbReference type="GO" id="GO:0008270">
    <property type="term" value="F:zinc ion binding"/>
    <property type="evidence" value="ECO:0007669"/>
    <property type="project" value="UniProtKB-UniRule"/>
</dbReference>
<dbReference type="PANTHER" id="PTHR31669">
    <property type="entry name" value="PROTEIN FAR1-RELATED SEQUENCE 10-RELATED"/>
    <property type="match status" value="1"/>
</dbReference>
<proteinExistence type="inferred from homology"/>
<dbReference type="InterPro" id="IPR031052">
    <property type="entry name" value="FHY3/FAR1"/>
</dbReference>
<dbReference type="EnsemblPlants" id="TuG1812G0200006260.01.T01">
    <property type="protein sequence ID" value="TuG1812G0200006260.01.T01.cds365108"/>
    <property type="gene ID" value="TuG1812G0200006260.01"/>
</dbReference>
<dbReference type="Pfam" id="PF10551">
    <property type="entry name" value="MULE"/>
    <property type="match status" value="1"/>
</dbReference>
<sequence>MSSFFYSIQVDEDDLITNIFWTDSKMVSDYALFGDVICFDTTYRKLDDGRPFGLIVGVNNHKKTIVFGAALLYDETTESFAWLFRTFLTVMSGKHPHTILTDEDAAMAKAIRSVLPHSHHRLCVWHMNQNAIKHLGGVVTDYKKFNADFRHCIYDIEEEDEFISAWNEMLDKYGLRDNAWLQRLFEKREHWALVYGRNTFSAHMSSTQRSESMNNELKRYISSKYDMLTFFEHFERLVADKRFDEVRCDFKATQSTPKLKAESYMLRQASTTYTPPIFKMFQEQVLRTLNYDTFLCDDSDTEEKVYKVKFHGTERDHVVKFFQKKKRSIAVARSLNLLEFFALIP</sequence>
<dbReference type="PANTHER" id="PTHR31669:SF299">
    <property type="entry name" value="PROTEIN FAR1-RELATED SEQUENCE"/>
    <property type="match status" value="1"/>
</dbReference>
<protein>
    <recommendedName>
        <fullName evidence="1">Protein FAR1-RELATED SEQUENCE</fullName>
    </recommendedName>
</protein>
<organism evidence="3 4">
    <name type="scientific">Triticum urartu</name>
    <name type="common">Red wild einkorn</name>
    <name type="synonym">Crithodium urartu</name>
    <dbReference type="NCBI Taxonomy" id="4572"/>
    <lineage>
        <taxon>Eukaryota</taxon>
        <taxon>Viridiplantae</taxon>
        <taxon>Streptophyta</taxon>
        <taxon>Embryophyta</taxon>
        <taxon>Tracheophyta</taxon>
        <taxon>Spermatophyta</taxon>
        <taxon>Magnoliopsida</taxon>
        <taxon>Liliopsida</taxon>
        <taxon>Poales</taxon>
        <taxon>Poaceae</taxon>
        <taxon>BOP clade</taxon>
        <taxon>Pooideae</taxon>
        <taxon>Triticodae</taxon>
        <taxon>Triticeae</taxon>
        <taxon>Triticinae</taxon>
        <taxon>Triticum</taxon>
    </lineage>
</organism>
<dbReference type="Gramene" id="TuG1812G0200006260.01.T01">
    <property type="protein sequence ID" value="TuG1812G0200006260.01.T01.cds365108"/>
    <property type="gene ID" value="TuG1812G0200006260.01"/>
</dbReference>
<accession>A0A8R7PL03</accession>
<comment type="subcellular location">
    <subcellularLocation>
        <location evidence="1">Nucleus</location>
    </subcellularLocation>
</comment>
<dbReference type="AlphaFoldDB" id="A0A8R7PL03"/>
<keyword evidence="1" id="KW-0539">Nucleus</keyword>
<dbReference type="Proteomes" id="UP000015106">
    <property type="component" value="Chromosome 2"/>
</dbReference>
<reference evidence="3" key="3">
    <citation type="submission" date="2022-06" db="UniProtKB">
        <authorList>
            <consortium name="EnsemblPlants"/>
        </authorList>
    </citation>
    <scope>IDENTIFICATION</scope>
</reference>
<comment type="similarity">
    <text evidence="1">Belongs to the FHY3/FAR1 family.</text>
</comment>
<evidence type="ECO:0000256" key="1">
    <source>
        <dbReference type="RuleBase" id="RU367018"/>
    </source>
</evidence>
<keyword evidence="1" id="KW-0479">Metal-binding</keyword>
<dbReference type="GO" id="GO:0005634">
    <property type="term" value="C:nucleus"/>
    <property type="evidence" value="ECO:0007669"/>
    <property type="project" value="UniProtKB-SubCell"/>
</dbReference>
<dbReference type="InterPro" id="IPR018289">
    <property type="entry name" value="MULE_transposase_dom"/>
</dbReference>
<evidence type="ECO:0000259" key="2">
    <source>
        <dbReference type="Pfam" id="PF10551"/>
    </source>
</evidence>
<evidence type="ECO:0000313" key="3">
    <source>
        <dbReference type="EnsemblPlants" id="TuG1812G0200006260.01.T01.cds365108"/>
    </source>
</evidence>
<keyword evidence="4" id="KW-1185">Reference proteome</keyword>
<reference evidence="3" key="2">
    <citation type="submission" date="2018-03" db="EMBL/GenBank/DDBJ databases">
        <title>The Triticum urartu genome reveals the dynamic nature of wheat genome evolution.</title>
        <authorList>
            <person name="Ling H."/>
            <person name="Ma B."/>
            <person name="Shi X."/>
            <person name="Liu H."/>
            <person name="Dong L."/>
            <person name="Sun H."/>
            <person name="Cao Y."/>
            <person name="Gao Q."/>
            <person name="Zheng S."/>
            <person name="Li Y."/>
            <person name="Yu Y."/>
            <person name="Du H."/>
            <person name="Qi M."/>
            <person name="Li Y."/>
            <person name="Yu H."/>
            <person name="Cui Y."/>
            <person name="Wang N."/>
            <person name="Chen C."/>
            <person name="Wu H."/>
            <person name="Zhao Y."/>
            <person name="Zhang J."/>
            <person name="Li Y."/>
            <person name="Zhou W."/>
            <person name="Zhang B."/>
            <person name="Hu W."/>
            <person name="Eijk M."/>
            <person name="Tang J."/>
            <person name="Witsenboer H."/>
            <person name="Zhao S."/>
            <person name="Li Z."/>
            <person name="Zhang A."/>
            <person name="Wang D."/>
            <person name="Liang C."/>
        </authorList>
    </citation>
    <scope>NUCLEOTIDE SEQUENCE [LARGE SCALE GENOMIC DNA]</scope>
    <source>
        <strain evidence="3">cv. G1812</strain>
    </source>
</reference>
<name>A0A8R7PL03_TRIUA</name>
<comment type="function">
    <text evidence="1">Putative transcription activator involved in regulating light control of development.</text>
</comment>